<dbReference type="AlphaFoldDB" id="A0A2N9FXZ6"/>
<name>A0A2N9FXZ6_FAGSY</name>
<evidence type="ECO:0000313" key="1">
    <source>
        <dbReference type="EMBL" id="SPC92118.1"/>
    </source>
</evidence>
<gene>
    <name evidence="1" type="ORF">FSB_LOCUS20000</name>
</gene>
<organism evidence="1">
    <name type="scientific">Fagus sylvatica</name>
    <name type="common">Beechnut</name>
    <dbReference type="NCBI Taxonomy" id="28930"/>
    <lineage>
        <taxon>Eukaryota</taxon>
        <taxon>Viridiplantae</taxon>
        <taxon>Streptophyta</taxon>
        <taxon>Embryophyta</taxon>
        <taxon>Tracheophyta</taxon>
        <taxon>Spermatophyta</taxon>
        <taxon>Magnoliopsida</taxon>
        <taxon>eudicotyledons</taxon>
        <taxon>Gunneridae</taxon>
        <taxon>Pentapetalae</taxon>
        <taxon>rosids</taxon>
        <taxon>fabids</taxon>
        <taxon>Fagales</taxon>
        <taxon>Fagaceae</taxon>
        <taxon>Fagus</taxon>
    </lineage>
</organism>
<dbReference type="EMBL" id="OIVN01001280">
    <property type="protein sequence ID" value="SPC92118.1"/>
    <property type="molecule type" value="Genomic_DNA"/>
</dbReference>
<protein>
    <submittedName>
        <fullName evidence="1">Uncharacterized protein</fullName>
    </submittedName>
</protein>
<proteinExistence type="predicted"/>
<sequence length="74" mass="8294">MIDRYVDDGTREEEFALFSVLMRSGIRPNDFKFAGVLDACADHVPEELGKQVHGYMTWIGFDSFSIAASALVHL</sequence>
<reference evidence="1" key="1">
    <citation type="submission" date="2018-02" db="EMBL/GenBank/DDBJ databases">
        <authorList>
            <person name="Cohen D.B."/>
            <person name="Kent A.D."/>
        </authorList>
    </citation>
    <scope>NUCLEOTIDE SEQUENCE</scope>
</reference>
<accession>A0A2N9FXZ6</accession>